<organism evidence="9 10">
    <name type="scientific">Malassezia psittaci</name>
    <dbReference type="NCBI Taxonomy" id="1821823"/>
    <lineage>
        <taxon>Eukaryota</taxon>
        <taxon>Fungi</taxon>
        <taxon>Dikarya</taxon>
        <taxon>Basidiomycota</taxon>
        <taxon>Ustilaginomycotina</taxon>
        <taxon>Malasseziomycetes</taxon>
        <taxon>Malasseziales</taxon>
        <taxon>Malasseziaceae</taxon>
        <taxon>Malassezia</taxon>
    </lineage>
</organism>
<dbReference type="EMBL" id="CP118377">
    <property type="protein sequence ID" value="WFD43964.1"/>
    <property type="molecule type" value="Genomic_DNA"/>
</dbReference>
<evidence type="ECO:0000259" key="8">
    <source>
        <dbReference type="Pfam" id="PF12706"/>
    </source>
</evidence>
<dbReference type="InterPro" id="IPR001279">
    <property type="entry name" value="Metallo-B-lactamas"/>
</dbReference>
<keyword evidence="3" id="KW-0227">DNA damage</keyword>
<dbReference type="GO" id="GO:0006303">
    <property type="term" value="P:double-strand break repair via nonhomologous end joining"/>
    <property type="evidence" value="ECO:0007669"/>
    <property type="project" value="TreeGrafter"/>
</dbReference>
<comment type="similarity">
    <text evidence="2">Belongs to the DNA repair metallo-beta-lactamase (DRMBL) family.</text>
</comment>
<keyword evidence="4" id="KW-0234">DNA repair</keyword>
<evidence type="ECO:0000313" key="9">
    <source>
        <dbReference type="EMBL" id="WFD43964.1"/>
    </source>
</evidence>
<accession>A0AAF0JF21</accession>
<proteinExistence type="inferred from homology"/>
<dbReference type="Pfam" id="PF07522">
    <property type="entry name" value="DRMBL"/>
    <property type="match status" value="1"/>
</dbReference>
<feature type="domain" description="Metallo-beta-lactamase" evidence="8">
    <location>
        <begin position="338"/>
        <end position="467"/>
    </location>
</feature>
<dbReference type="GO" id="GO:0003684">
    <property type="term" value="F:damaged DNA binding"/>
    <property type="evidence" value="ECO:0007669"/>
    <property type="project" value="TreeGrafter"/>
</dbReference>
<dbReference type="GO" id="GO:0035312">
    <property type="term" value="F:5'-3' DNA exonuclease activity"/>
    <property type="evidence" value="ECO:0007669"/>
    <property type="project" value="TreeGrafter"/>
</dbReference>
<dbReference type="CDD" id="cd16273">
    <property type="entry name" value="SNM1A-1C-like_MBL-fold"/>
    <property type="match status" value="1"/>
</dbReference>
<feature type="domain" description="DNA repair metallo-beta-lactamase" evidence="7">
    <location>
        <begin position="559"/>
        <end position="688"/>
    </location>
</feature>
<dbReference type="Pfam" id="PF12706">
    <property type="entry name" value="Lactamase_B_2"/>
    <property type="match status" value="1"/>
</dbReference>
<dbReference type="PANTHER" id="PTHR23240">
    <property type="entry name" value="DNA CROSS-LINK REPAIR PROTEIN PSO2/SNM1-RELATED"/>
    <property type="match status" value="1"/>
</dbReference>
<evidence type="ECO:0000313" key="10">
    <source>
        <dbReference type="Proteomes" id="UP001214628"/>
    </source>
</evidence>
<keyword evidence="10" id="KW-1185">Reference proteome</keyword>
<dbReference type="Gene3D" id="3.60.15.10">
    <property type="entry name" value="Ribonuclease Z/Hydroxyacylglutathione hydrolase-like"/>
    <property type="match status" value="1"/>
</dbReference>
<feature type="compositionally biased region" description="Polar residues" evidence="6">
    <location>
        <begin position="249"/>
        <end position="275"/>
    </location>
</feature>
<dbReference type="GO" id="GO:0036297">
    <property type="term" value="P:interstrand cross-link repair"/>
    <property type="evidence" value="ECO:0007669"/>
    <property type="project" value="TreeGrafter"/>
</dbReference>
<keyword evidence="5" id="KW-0539">Nucleus</keyword>
<sequence>MPMAKRTLSQASLASFVGADRPVLRRSVENETEEDQDLKAALAASLAQIQPNSICPLCGEAFSADIIQRHASQCGETTAKDDVTQELASPIASIQPVSENSPQRIPSSYDAEYTNRWAGFERNDEQKAQETGNTGENDLFLGMTEDPYHDQDHDVPVIKSEHDPDELRSGKPTEIKAESSRDILESDSGLKSLESSNLKLATGGDPWKWATDAFHDSELAKESNQSSARCDQDSIVQDAYEAKEESGEPENSSMELKQSPSASLKTESGSTSDLQPASKPSFFSRLLAKKPSEAPITVKSRNARGGIRKVPFYKILEGMPISVDAFSFGAIEGCIAYVLTHFHADHYGGLTGRWDAGPIYCSPATARLVCTKLGVKKEYVHILPMDEPTLLPGTGVTVTLIDANHCPGACIMVFEGHQTTRPDAPMRTYRYLHCGDFRACPQQLMHPALQRGVDIVYLDTTYLNPRYCFPAQPEVINACVDLVLNTKKGEFAPKRQGILSWAPASIQPSEDPSDLLVVVGTYSIGKERLVVALAQALHTSIYCIDQRKYQIYAQLQDTELNSLLTRDPTQARVHVTNLFALSPSTLRAWADKLRSQGMPISQTIAFRPTGWTHRGTDRGISPDVPLASQIAKMVPNGFHKSELNTTRDSTEDTQVYGVPYSEHSSFYELTAFMTSLPHHRIIPTVNVGSETSRNKMRRWTNVWTRAAQRRPEQPPLIEARSKMYW</sequence>
<evidence type="ECO:0000256" key="3">
    <source>
        <dbReference type="ARBA" id="ARBA00022763"/>
    </source>
</evidence>
<reference evidence="9" key="1">
    <citation type="submission" date="2023-02" db="EMBL/GenBank/DDBJ databases">
        <title>Mating type loci evolution in Malassezia.</title>
        <authorList>
            <person name="Coelho M.A."/>
        </authorList>
    </citation>
    <scope>NUCLEOTIDE SEQUENCE</scope>
    <source>
        <strain evidence="9">CBS 14136</strain>
    </source>
</reference>
<dbReference type="InterPro" id="IPR036866">
    <property type="entry name" value="RibonucZ/Hydroxyglut_hydro"/>
</dbReference>
<feature type="region of interest" description="Disordered" evidence="6">
    <location>
        <begin position="146"/>
        <end position="191"/>
    </location>
</feature>
<evidence type="ECO:0000256" key="1">
    <source>
        <dbReference type="ARBA" id="ARBA00004123"/>
    </source>
</evidence>
<dbReference type="PANTHER" id="PTHR23240:SF6">
    <property type="entry name" value="DNA CROSS-LINK REPAIR 1A PROTEIN"/>
    <property type="match status" value="1"/>
</dbReference>
<name>A0AAF0JF21_9BASI</name>
<evidence type="ECO:0000256" key="5">
    <source>
        <dbReference type="ARBA" id="ARBA00023242"/>
    </source>
</evidence>
<feature type="region of interest" description="Disordered" evidence="6">
    <location>
        <begin position="239"/>
        <end position="278"/>
    </location>
</feature>
<comment type="subcellular location">
    <subcellularLocation>
        <location evidence="1">Nucleus</location>
    </subcellularLocation>
</comment>
<dbReference type="GO" id="GO:0005634">
    <property type="term" value="C:nucleus"/>
    <property type="evidence" value="ECO:0007669"/>
    <property type="project" value="UniProtKB-SubCell"/>
</dbReference>
<evidence type="ECO:0000256" key="6">
    <source>
        <dbReference type="SAM" id="MobiDB-lite"/>
    </source>
</evidence>
<dbReference type="SUPFAM" id="SSF56281">
    <property type="entry name" value="Metallo-hydrolase/oxidoreductase"/>
    <property type="match status" value="1"/>
</dbReference>
<dbReference type="AlphaFoldDB" id="A0AAF0JF21"/>
<evidence type="ECO:0000256" key="2">
    <source>
        <dbReference type="ARBA" id="ARBA00010304"/>
    </source>
</evidence>
<dbReference type="Gene3D" id="3.40.50.12650">
    <property type="match status" value="1"/>
</dbReference>
<protein>
    <submittedName>
        <fullName evidence="9">DNA cross-link repair protein PSO2/SNM1</fullName>
    </submittedName>
</protein>
<dbReference type="Proteomes" id="UP001214628">
    <property type="component" value="Chromosome 3"/>
</dbReference>
<gene>
    <name evidence="9" type="primary">pso2</name>
    <name evidence="9" type="ORF">MPSI1_002629</name>
</gene>
<evidence type="ECO:0000259" key="7">
    <source>
        <dbReference type="Pfam" id="PF07522"/>
    </source>
</evidence>
<evidence type="ECO:0000256" key="4">
    <source>
        <dbReference type="ARBA" id="ARBA00023204"/>
    </source>
</evidence>
<feature type="compositionally biased region" description="Basic and acidic residues" evidence="6">
    <location>
        <begin position="146"/>
        <end position="184"/>
    </location>
</feature>
<dbReference type="InterPro" id="IPR011084">
    <property type="entry name" value="DRMBL"/>
</dbReference>